<feature type="transmembrane region" description="Helical" evidence="13">
    <location>
        <begin position="102"/>
        <end position="121"/>
    </location>
</feature>
<keyword evidence="14" id="KW-0966">Cell projection</keyword>
<evidence type="ECO:0000256" key="4">
    <source>
        <dbReference type="ARBA" id="ARBA00022448"/>
    </source>
</evidence>
<dbReference type="GO" id="GO:0005886">
    <property type="term" value="C:plasma membrane"/>
    <property type="evidence" value="ECO:0007669"/>
    <property type="project" value="UniProtKB-SubCell"/>
</dbReference>
<dbReference type="InterPro" id="IPR005837">
    <property type="entry name" value="FliP"/>
</dbReference>
<comment type="caution">
    <text evidence="14">The sequence shown here is derived from an EMBL/GenBank/DDBJ whole genome shotgun (WGS) entry which is preliminary data.</text>
</comment>
<keyword evidence="9 13" id="KW-1133">Transmembrane helix</keyword>
<keyword evidence="8" id="KW-0653">Protein transport</keyword>
<evidence type="ECO:0000256" key="3">
    <source>
        <dbReference type="ARBA" id="ARBA00021714"/>
    </source>
</evidence>
<evidence type="ECO:0000256" key="1">
    <source>
        <dbReference type="ARBA" id="ARBA00004117"/>
    </source>
</evidence>
<comment type="subcellular location">
    <subcellularLocation>
        <location evidence="1">Bacterial flagellum basal body</location>
    </subcellularLocation>
    <subcellularLocation>
        <location evidence="2">Cell membrane</location>
        <topology evidence="2">Multi-pass membrane protein</topology>
    </subcellularLocation>
</comment>
<dbReference type="NCBIfam" id="NF009438">
    <property type="entry name" value="PRK12797.1"/>
    <property type="match status" value="1"/>
</dbReference>
<dbReference type="PANTHER" id="PTHR30587">
    <property type="entry name" value="FLAGELLAR BIOSYNTHETIC PROTEIN FLIP"/>
    <property type="match status" value="1"/>
</dbReference>
<proteinExistence type="predicted"/>
<keyword evidence="11" id="KW-0975">Bacterial flagellum</keyword>
<dbReference type="PRINTS" id="PR01302">
    <property type="entry name" value="TYPE3IMPPROT"/>
</dbReference>
<organism evidence="14">
    <name type="scientific">bioreactor metagenome</name>
    <dbReference type="NCBI Taxonomy" id="1076179"/>
    <lineage>
        <taxon>unclassified sequences</taxon>
        <taxon>metagenomes</taxon>
        <taxon>ecological metagenomes</taxon>
    </lineage>
</organism>
<keyword evidence="6 13" id="KW-0812">Transmembrane</keyword>
<keyword evidence="4" id="KW-0813">Transport</keyword>
<evidence type="ECO:0000256" key="11">
    <source>
        <dbReference type="ARBA" id="ARBA00023143"/>
    </source>
</evidence>
<dbReference type="PRINTS" id="PR00951">
    <property type="entry name" value="FLGBIOSNFLIP"/>
</dbReference>
<reference evidence="14" key="1">
    <citation type="submission" date="2019-08" db="EMBL/GenBank/DDBJ databases">
        <authorList>
            <person name="Kucharzyk K."/>
            <person name="Murdoch R.W."/>
            <person name="Higgins S."/>
            <person name="Loffler F."/>
        </authorList>
    </citation>
    <scope>NUCLEOTIDE SEQUENCE</scope>
</reference>
<evidence type="ECO:0000256" key="7">
    <source>
        <dbReference type="ARBA" id="ARBA00022795"/>
    </source>
</evidence>
<keyword evidence="12" id="KW-1006">Bacterial flagellum protein export</keyword>
<feature type="transmembrane region" description="Helical" evidence="13">
    <location>
        <begin position="198"/>
        <end position="223"/>
    </location>
</feature>
<evidence type="ECO:0000256" key="13">
    <source>
        <dbReference type="SAM" id="Phobius"/>
    </source>
</evidence>
<dbReference type="NCBIfam" id="TIGR01103">
    <property type="entry name" value="fliP"/>
    <property type="match status" value="1"/>
</dbReference>
<feature type="transmembrane region" description="Helical" evidence="13">
    <location>
        <begin position="60"/>
        <end position="90"/>
    </location>
</feature>
<evidence type="ECO:0000256" key="12">
    <source>
        <dbReference type="ARBA" id="ARBA00023225"/>
    </source>
</evidence>
<keyword evidence="14" id="KW-0282">Flagellum</keyword>
<evidence type="ECO:0000256" key="5">
    <source>
        <dbReference type="ARBA" id="ARBA00022475"/>
    </source>
</evidence>
<evidence type="ECO:0000256" key="2">
    <source>
        <dbReference type="ARBA" id="ARBA00004651"/>
    </source>
</evidence>
<keyword evidence="5" id="KW-1003">Cell membrane</keyword>
<gene>
    <name evidence="14" type="primary">fliP_11</name>
    <name evidence="14" type="ORF">SDC9_129900</name>
</gene>
<evidence type="ECO:0000256" key="10">
    <source>
        <dbReference type="ARBA" id="ARBA00023136"/>
    </source>
</evidence>
<dbReference type="AlphaFoldDB" id="A0A645D142"/>
<dbReference type="PROSITE" id="PS01061">
    <property type="entry name" value="FLIP_2"/>
    <property type="match status" value="1"/>
</dbReference>
<dbReference type="EMBL" id="VSSQ01031797">
    <property type="protein sequence ID" value="MPM82838.1"/>
    <property type="molecule type" value="Genomic_DNA"/>
</dbReference>
<dbReference type="InterPro" id="IPR005838">
    <property type="entry name" value="T3SS_IM_P"/>
</dbReference>
<protein>
    <recommendedName>
        <fullName evidence="3">Flagellar biosynthetic protein FliP</fullName>
    </recommendedName>
</protein>
<dbReference type="PANTHER" id="PTHR30587:SF0">
    <property type="entry name" value="FLAGELLAR BIOSYNTHETIC PROTEIN FLIP"/>
    <property type="match status" value="1"/>
</dbReference>
<evidence type="ECO:0000256" key="6">
    <source>
        <dbReference type="ARBA" id="ARBA00022692"/>
    </source>
</evidence>
<dbReference type="GO" id="GO:0044781">
    <property type="term" value="P:bacterial-type flagellum organization"/>
    <property type="evidence" value="ECO:0007669"/>
    <property type="project" value="UniProtKB-KW"/>
</dbReference>
<sequence length="260" mass="28759">MVKKNVTDLLILIVAIFLFAAFVVPSAALCAEAPSIPLPALQLGVRAAESPQDVALTLQILALLTVLSLAPAIMLMLTSFTRILVVLGFVRRALGLQQTPPNQVLVTLALFMTLFIMTPTWSQIYDTALAPYMAGEIQSAQAWQNTVAPVRQFMLKYTREEELSLMVRMAKMERPQNADDVPTRLLLPAFMLSELKTAFQMGVVIFIPFIVVDMIVASVLMSMGMIMLPPMMISLPFKILLFVMADGWDLVVMSIFKSFS</sequence>
<keyword evidence="14" id="KW-0969">Cilium</keyword>
<name>A0A645D142_9ZZZZ</name>
<evidence type="ECO:0000256" key="8">
    <source>
        <dbReference type="ARBA" id="ARBA00022927"/>
    </source>
</evidence>
<evidence type="ECO:0000256" key="9">
    <source>
        <dbReference type="ARBA" id="ARBA00022989"/>
    </source>
</evidence>
<evidence type="ECO:0000313" key="14">
    <source>
        <dbReference type="EMBL" id="MPM82838.1"/>
    </source>
</evidence>
<feature type="transmembrane region" description="Helical" evidence="13">
    <location>
        <begin position="235"/>
        <end position="256"/>
    </location>
</feature>
<dbReference type="GO" id="GO:0009425">
    <property type="term" value="C:bacterial-type flagellum basal body"/>
    <property type="evidence" value="ECO:0007669"/>
    <property type="project" value="UniProtKB-SubCell"/>
</dbReference>
<accession>A0A645D142</accession>
<dbReference type="Pfam" id="PF00813">
    <property type="entry name" value="FliP"/>
    <property type="match status" value="1"/>
</dbReference>
<keyword evidence="7" id="KW-1005">Bacterial flagellum biogenesis</keyword>
<dbReference type="GO" id="GO:0009306">
    <property type="term" value="P:protein secretion"/>
    <property type="evidence" value="ECO:0007669"/>
    <property type="project" value="InterPro"/>
</dbReference>
<keyword evidence="10 13" id="KW-0472">Membrane</keyword>